<reference evidence="6" key="1">
    <citation type="journal article" date="2019" name="Int. J. Syst. Evol. Microbiol.">
        <title>The Global Catalogue of Microorganisms (GCM) 10K type strain sequencing project: providing services to taxonomists for standard genome sequencing and annotation.</title>
        <authorList>
            <consortium name="The Broad Institute Genomics Platform"/>
            <consortium name="The Broad Institute Genome Sequencing Center for Infectious Disease"/>
            <person name="Wu L."/>
            <person name="Ma J."/>
        </authorList>
    </citation>
    <scope>NUCLEOTIDE SEQUENCE [LARGE SCALE GENOMIC DNA]</scope>
    <source>
        <strain evidence="6">JCM 13476</strain>
    </source>
</reference>
<dbReference type="InterPro" id="IPR014710">
    <property type="entry name" value="RmlC-like_jellyroll"/>
</dbReference>
<dbReference type="EMBL" id="BAAAEJ010000003">
    <property type="protein sequence ID" value="GAA0381422.1"/>
    <property type="molecule type" value="Genomic_DNA"/>
</dbReference>
<feature type="domain" description="Pirin C-terminal" evidence="4">
    <location>
        <begin position="196"/>
        <end position="296"/>
    </location>
</feature>
<dbReference type="InterPro" id="IPR012093">
    <property type="entry name" value="Pirin"/>
</dbReference>
<accession>A0ABP3HVW9</accession>
<name>A0ABP3HVW9_9CAUL</name>
<evidence type="ECO:0000256" key="2">
    <source>
        <dbReference type="RuleBase" id="RU003457"/>
    </source>
</evidence>
<dbReference type="Proteomes" id="UP001500791">
    <property type="component" value="Unassembled WGS sequence"/>
</dbReference>
<dbReference type="SUPFAM" id="SSF51182">
    <property type="entry name" value="RmlC-like cupins"/>
    <property type="match status" value="1"/>
</dbReference>
<gene>
    <name evidence="5" type="ORF">GCM10009093_05500</name>
</gene>
<dbReference type="InterPro" id="IPR008778">
    <property type="entry name" value="Pirin_C_dom"/>
</dbReference>
<dbReference type="InterPro" id="IPR011051">
    <property type="entry name" value="RmlC_Cupin_sf"/>
</dbReference>
<proteinExistence type="inferred from homology"/>
<evidence type="ECO:0000313" key="6">
    <source>
        <dbReference type="Proteomes" id="UP001500791"/>
    </source>
</evidence>
<keyword evidence="6" id="KW-1185">Reference proteome</keyword>
<sequence length="328" mass="36004">MTKSVVRSKPLASPWQGLDPFLFAVHHIDHYPAGDGRLGIRPEDRAKAGQGWQMYHGQHVPGFPAHPHRGFETVSIVLKGYVDHADSLGGAARYGQGDVQWLTTGGGVEHGEMFPLVNTDGPNTMEMFQIWLNLPPEGKSAKPDFSMFWAEDIPVIEKDGAKVTVIAGAFGDVKPLAPPSASWAANADNELAIWLVDIDKGGTVTLPVASDQSLRRGYIFKGVATFDGDVQPASHLVDLDATRSSVITNDGEEKVRILILQSRPIEAPVVMRGPFVLNTNEQMIETVVRYQSEGFGRWPWPTQAHTHGDEGRFIRYPDGRREAPPTKI</sequence>
<feature type="domain" description="Pirin N-terminal" evidence="3">
    <location>
        <begin position="57"/>
        <end position="132"/>
    </location>
</feature>
<dbReference type="Pfam" id="PF02678">
    <property type="entry name" value="Pirin"/>
    <property type="match status" value="1"/>
</dbReference>
<dbReference type="InterPro" id="IPR003829">
    <property type="entry name" value="Pirin_N_dom"/>
</dbReference>
<evidence type="ECO:0000259" key="3">
    <source>
        <dbReference type="Pfam" id="PF02678"/>
    </source>
</evidence>
<evidence type="ECO:0000313" key="5">
    <source>
        <dbReference type="EMBL" id="GAA0381422.1"/>
    </source>
</evidence>
<evidence type="ECO:0000256" key="1">
    <source>
        <dbReference type="ARBA" id="ARBA00008416"/>
    </source>
</evidence>
<dbReference type="Pfam" id="PF05726">
    <property type="entry name" value="Pirin_C"/>
    <property type="match status" value="1"/>
</dbReference>
<evidence type="ECO:0000259" key="4">
    <source>
        <dbReference type="Pfam" id="PF05726"/>
    </source>
</evidence>
<dbReference type="PANTHER" id="PTHR13903">
    <property type="entry name" value="PIRIN-RELATED"/>
    <property type="match status" value="1"/>
</dbReference>
<dbReference type="RefSeq" id="WP_167175542.1">
    <property type="nucleotide sequence ID" value="NZ_BAAAEJ010000003.1"/>
</dbReference>
<organism evidence="5 6">
    <name type="scientific">Brevundimonas terrae</name>
    <dbReference type="NCBI Taxonomy" id="363631"/>
    <lineage>
        <taxon>Bacteria</taxon>
        <taxon>Pseudomonadati</taxon>
        <taxon>Pseudomonadota</taxon>
        <taxon>Alphaproteobacteria</taxon>
        <taxon>Caulobacterales</taxon>
        <taxon>Caulobacteraceae</taxon>
        <taxon>Brevundimonas</taxon>
    </lineage>
</organism>
<dbReference type="Gene3D" id="2.60.120.10">
    <property type="entry name" value="Jelly Rolls"/>
    <property type="match status" value="2"/>
</dbReference>
<protein>
    <submittedName>
        <fullName evidence="5">Pirin family protein</fullName>
    </submittedName>
</protein>
<comment type="similarity">
    <text evidence="1 2">Belongs to the pirin family.</text>
</comment>
<comment type="caution">
    <text evidence="5">The sequence shown here is derived from an EMBL/GenBank/DDBJ whole genome shotgun (WGS) entry which is preliminary data.</text>
</comment>
<dbReference type="PANTHER" id="PTHR13903:SF8">
    <property type="entry name" value="PIRIN"/>
    <property type="match status" value="1"/>
</dbReference>